<name>L8X374_THACA</name>
<dbReference type="EMBL" id="AFRT01000285">
    <property type="protein sequence ID" value="ELU44660.1"/>
    <property type="molecule type" value="Genomic_DNA"/>
</dbReference>
<dbReference type="AlphaFoldDB" id="L8X374"/>
<dbReference type="Proteomes" id="UP000011668">
    <property type="component" value="Unassembled WGS sequence"/>
</dbReference>
<accession>L8X374</accession>
<feature type="compositionally biased region" description="Polar residues" evidence="1">
    <location>
        <begin position="1"/>
        <end position="12"/>
    </location>
</feature>
<evidence type="ECO:0000313" key="3">
    <source>
        <dbReference type="Proteomes" id="UP000011668"/>
    </source>
</evidence>
<evidence type="ECO:0000313" key="2">
    <source>
        <dbReference type="EMBL" id="ELU44660.1"/>
    </source>
</evidence>
<feature type="region of interest" description="Disordered" evidence="1">
    <location>
        <begin position="55"/>
        <end position="74"/>
    </location>
</feature>
<sequence>MASRIDQPSTYLENYPARIDGSSGGQRIDRSPKNLHTLENNWRHILGSSCSTALKLQPKSSGKKSGGSRESQQVAPQYLGCQRQRAVLPYMRILKPLLPCVKPNPLYRGLCHTASLALVIPADNSLSRSDQIHMERRGLSFAGWIKCSFFLCSIGLDRKKRVPIGGRLKIRIAYTHVSETAIESVR</sequence>
<protein>
    <submittedName>
        <fullName evidence="2">Uncharacterized protein</fullName>
    </submittedName>
</protein>
<comment type="caution">
    <text evidence="2">The sequence shown here is derived from an EMBL/GenBank/DDBJ whole genome shotgun (WGS) entry which is preliminary data.</text>
</comment>
<gene>
    <name evidence="2" type="ORF">AG1IA_01291</name>
</gene>
<organism evidence="2 3">
    <name type="scientific">Thanatephorus cucumeris (strain AG1-IA)</name>
    <name type="common">Rice sheath blight fungus</name>
    <name type="synonym">Rhizoctonia solani</name>
    <dbReference type="NCBI Taxonomy" id="983506"/>
    <lineage>
        <taxon>Eukaryota</taxon>
        <taxon>Fungi</taxon>
        <taxon>Dikarya</taxon>
        <taxon>Basidiomycota</taxon>
        <taxon>Agaricomycotina</taxon>
        <taxon>Agaricomycetes</taxon>
        <taxon>Cantharellales</taxon>
        <taxon>Ceratobasidiaceae</taxon>
        <taxon>Rhizoctonia</taxon>
        <taxon>Rhizoctonia solani AG-1</taxon>
    </lineage>
</organism>
<dbReference type="HOGENOM" id="CLU_1455325_0_0_1"/>
<proteinExistence type="predicted"/>
<keyword evidence="3" id="KW-1185">Reference proteome</keyword>
<reference evidence="2 3" key="1">
    <citation type="journal article" date="2013" name="Nat. Commun.">
        <title>The evolution and pathogenic mechanisms of the rice sheath blight pathogen.</title>
        <authorList>
            <person name="Zheng A."/>
            <person name="Lin R."/>
            <person name="Xu L."/>
            <person name="Qin P."/>
            <person name="Tang C."/>
            <person name="Ai P."/>
            <person name="Zhang D."/>
            <person name="Liu Y."/>
            <person name="Sun Z."/>
            <person name="Feng H."/>
            <person name="Wang Y."/>
            <person name="Chen Y."/>
            <person name="Liang X."/>
            <person name="Fu R."/>
            <person name="Li Q."/>
            <person name="Zhang J."/>
            <person name="Yu X."/>
            <person name="Xie Z."/>
            <person name="Ding L."/>
            <person name="Guan P."/>
            <person name="Tang J."/>
            <person name="Liang Y."/>
            <person name="Wang S."/>
            <person name="Deng Q."/>
            <person name="Li S."/>
            <person name="Zhu J."/>
            <person name="Wang L."/>
            <person name="Liu H."/>
            <person name="Li P."/>
        </authorList>
    </citation>
    <scope>NUCLEOTIDE SEQUENCE [LARGE SCALE GENOMIC DNA]</scope>
    <source>
        <strain evidence="3">AG-1 IA</strain>
    </source>
</reference>
<feature type="region of interest" description="Disordered" evidence="1">
    <location>
        <begin position="1"/>
        <end position="32"/>
    </location>
</feature>
<evidence type="ECO:0000256" key="1">
    <source>
        <dbReference type="SAM" id="MobiDB-lite"/>
    </source>
</evidence>